<organism evidence="6 7">
    <name type="scientific">Thelephora terrestris</name>
    <dbReference type="NCBI Taxonomy" id="56493"/>
    <lineage>
        <taxon>Eukaryota</taxon>
        <taxon>Fungi</taxon>
        <taxon>Dikarya</taxon>
        <taxon>Basidiomycota</taxon>
        <taxon>Agaricomycotina</taxon>
        <taxon>Agaricomycetes</taxon>
        <taxon>Thelephorales</taxon>
        <taxon>Thelephoraceae</taxon>
        <taxon>Thelephora</taxon>
    </lineage>
</organism>
<dbReference type="NCBIfam" id="TIGR01315">
    <property type="entry name" value="5C_CHO_kinase"/>
    <property type="match status" value="1"/>
</dbReference>
<comment type="caution">
    <text evidence="6">The sequence shown here is derived from an EMBL/GenBank/DDBJ whole genome shotgun (WGS) entry which is preliminary data.</text>
</comment>
<evidence type="ECO:0000259" key="5">
    <source>
        <dbReference type="Pfam" id="PF02782"/>
    </source>
</evidence>
<feature type="domain" description="Carbohydrate kinase FGGY C-terminal" evidence="5">
    <location>
        <begin position="313"/>
        <end position="542"/>
    </location>
</feature>
<dbReference type="PANTHER" id="PTHR43435:SF4">
    <property type="entry name" value="FGGY CARBOHYDRATE KINASE DOMAIN-CONTAINING PROTEIN"/>
    <property type="match status" value="1"/>
</dbReference>
<dbReference type="SUPFAM" id="SSF53067">
    <property type="entry name" value="Actin-like ATPase domain"/>
    <property type="match status" value="2"/>
</dbReference>
<dbReference type="InterPro" id="IPR043129">
    <property type="entry name" value="ATPase_NBD"/>
</dbReference>
<reference evidence="6" key="2">
    <citation type="submission" date="2020-11" db="EMBL/GenBank/DDBJ databases">
        <authorList>
            <consortium name="DOE Joint Genome Institute"/>
            <person name="Kuo A."/>
            <person name="Miyauchi S."/>
            <person name="Kiss E."/>
            <person name="Drula E."/>
            <person name="Kohler A."/>
            <person name="Sanchez-Garcia M."/>
            <person name="Andreopoulos B."/>
            <person name="Barry K.W."/>
            <person name="Bonito G."/>
            <person name="Buee M."/>
            <person name="Carver A."/>
            <person name="Chen C."/>
            <person name="Cichocki N."/>
            <person name="Clum A."/>
            <person name="Culley D."/>
            <person name="Crous P.W."/>
            <person name="Fauchery L."/>
            <person name="Girlanda M."/>
            <person name="Hayes R."/>
            <person name="Keri Z."/>
            <person name="Labutti K."/>
            <person name="Lipzen A."/>
            <person name="Lombard V."/>
            <person name="Magnuson J."/>
            <person name="Maillard F."/>
            <person name="Morin E."/>
            <person name="Murat C."/>
            <person name="Nolan M."/>
            <person name="Ohm R."/>
            <person name="Pangilinan J."/>
            <person name="Pereira M."/>
            <person name="Perotto S."/>
            <person name="Peter M."/>
            <person name="Riley R."/>
            <person name="Sitrit Y."/>
            <person name="Stielow B."/>
            <person name="Szollosi G."/>
            <person name="Zifcakova L."/>
            <person name="Stursova M."/>
            <person name="Spatafora J.W."/>
            <person name="Tedersoo L."/>
            <person name="Vaario L.-M."/>
            <person name="Yamada A."/>
            <person name="Yan M."/>
            <person name="Wang P."/>
            <person name="Xu J."/>
            <person name="Bruns T."/>
            <person name="Baldrian P."/>
            <person name="Vilgalys R."/>
            <person name="Henrissat B."/>
            <person name="Grigoriev I.V."/>
            <person name="Hibbett D."/>
            <person name="Nagy L.G."/>
            <person name="Martin F.M."/>
        </authorList>
    </citation>
    <scope>NUCLEOTIDE SEQUENCE</scope>
    <source>
        <strain evidence="6">UH-Tt-Lm1</strain>
    </source>
</reference>
<dbReference type="Pfam" id="PF02782">
    <property type="entry name" value="FGGY_C"/>
    <property type="match status" value="1"/>
</dbReference>
<dbReference type="AlphaFoldDB" id="A0A9P6L4B4"/>
<dbReference type="GO" id="GO:0019150">
    <property type="term" value="F:D-ribulokinase activity"/>
    <property type="evidence" value="ECO:0007669"/>
    <property type="project" value="TreeGrafter"/>
</dbReference>
<name>A0A9P6L4B4_9AGAM</name>
<evidence type="ECO:0000256" key="1">
    <source>
        <dbReference type="ARBA" id="ARBA00009156"/>
    </source>
</evidence>
<gene>
    <name evidence="6" type="ORF">BJ322DRAFT_197134</name>
</gene>
<sequence>MPEYYVGVDVGTGSARAALVQGDGTPVASSTHDTPTWRDEGDHRIFEQSTGATWAAICSAVKGVVADSKIDPSDIKGLGFDATCSLAVTDMAGNPICISGGEHLGLEGERNIILWADHRAEKEAELINSTGSGVLDYVGGVMSLEMEIPKILWLKNHMKPEHFSRCQFFDLPDYLTYRATGSVVRSCCSLTCKCSYVPGVGWDGAFFEKVGLGELVSSGYAQIGASSGVLTAGEPVGHGLTKTAADELGLVQGTPVGSGVIDAYGWTPGALHEAYLSLARYAGWIGTVGARYKGEDGCLSPPPKIGESSHRVAAVAGTSTCYLVQSPRGVFVSGVWGPYRNAIMPGYWMNEGGQSSTGQLIQFITTTHPAYAGLLKIAGEENLDPHEVLNKKLDELVQLEGVLSRTELTKDLHMYPDLHGEVHFRKLRCHDAELRRLIGNRSPIADPRMRGSVVGLTLDDTINDLARKYNVTMEAIALQTKHIVDEMNDKGHAIRSIFVSGGQSKNVGLMQLVANTCNMPVVTPDSSSTAVVSGAAMLGRFAAEASKGGREGNGKALWDIMVEMTAPGTVISVSLNSREKKLLEAKYSIFREAIEIQKRWRKQMEDAVSSQEG</sequence>
<evidence type="ECO:0000259" key="4">
    <source>
        <dbReference type="Pfam" id="PF00370"/>
    </source>
</evidence>
<evidence type="ECO:0000256" key="3">
    <source>
        <dbReference type="ARBA" id="ARBA00022777"/>
    </source>
</evidence>
<keyword evidence="7" id="KW-1185">Reference proteome</keyword>
<dbReference type="InterPro" id="IPR018484">
    <property type="entry name" value="FGGY_N"/>
</dbReference>
<dbReference type="InterPro" id="IPR018485">
    <property type="entry name" value="FGGY_C"/>
</dbReference>
<dbReference type="EMBL" id="WIUZ02000012">
    <property type="protein sequence ID" value="KAF9782131.1"/>
    <property type="molecule type" value="Genomic_DNA"/>
</dbReference>
<reference evidence="6" key="1">
    <citation type="journal article" date="2020" name="Nat. Commun.">
        <title>Large-scale genome sequencing of mycorrhizal fungi provides insights into the early evolution of symbiotic traits.</title>
        <authorList>
            <person name="Miyauchi S."/>
            <person name="Kiss E."/>
            <person name="Kuo A."/>
            <person name="Drula E."/>
            <person name="Kohler A."/>
            <person name="Sanchez-Garcia M."/>
            <person name="Morin E."/>
            <person name="Andreopoulos B."/>
            <person name="Barry K.W."/>
            <person name="Bonito G."/>
            <person name="Buee M."/>
            <person name="Carver A."/>
            <person name="Chen C."/>
            <person name="Cichocki N."/>
            <person name="Clum A."/>
            <person name="Culley D."/>
            <person name="Crous P.W."/>
            <person name="Fauchery L."/>
            <person name="Girlanda M."/>
            <person name="Hayes R.D."/>
            <person name="Keri Z."/>
            <person name="LaButti K."/>
            <person name="Lipzen A."/>
            <person name="Lombard V."/>
            <person name="Magnuson J."/>
            <person name="Maillard F."/>
            <person name="Murat C."/>
            <person name="Nolan M."/>
            <person name="Ohm R.A."/>
            <person name="Pangilinan J."/>
            <person name="Pereira M.F."/>
            <person name="Perotto S."/>
            <person name="Peter M."/>
            <person name="Pfister S."/>
            <person name="Riley R."/>
            <person name="Sitrit Y."/>
            <person name="Stielow J.B."/>
            <person name="Szollosi G."/>
            <person name="Zifcakova L."/>
            <person name="Stursova M."/>
            <person name="Spatafora J.W."/>
            <person name="Tedersoo L."/>
            <person name="Vaario L.M."/>
            <person name="Yamada A."/>
            <person name="Yan M."/>
            <person name="Wang P."/>
            <person name="Xu J."/>
            <person name="Bruns T."/>
            <person name="Baldrian P."/>
            <person name="Vilgalys R."/>
            <person name="Dunand C."/>
            <person name="Henrissat B."/>
            <person name="Grigoriev I.V."/>
            <person name="Hibbett D."/>
            <person name="Nagy L.G."/>
            <person name="Martin F.M."/>
        </authorList>
    </citation>
    <scope>NUCLEOTIDE SEQUENCE</scope>
    <source>
        <strain evidence="6">UH-Tt-Lm1</strain>
    </source>
</reference>
<keyword evidence="3 6" id="KW-0418">Kinase</keyword>
<comment type="similarity">
    <text evidence="1">Belongs to the FGGY kinase family.</text>
</comment>
<dbReference type="InterPro" id="IPR006003">
    <property type="entry name" value="FGGY_RbtK-like"/>
</dbReference>
<evidence type="ECO:0000313" key="7">
    <source>
        <dbReference type="Proteomes" id="UP000736335"/>
    </source>
</evidence>
<dbReference type="Proteomes" id="UP000736335">
    <property type="component" value="Unassembled WGS sequence"/>
</dbReference>
<dbReference type="CDD" id="cd07782">
    <property type="entry name" value="ASKHA_NBD_FGGY_D-RBK"/>
    <property type="match status" value="1"/>
</dbReference>
<dbReference type="Pfam" id="PF00370">
    <property type="entry name" value="FGGY_N"/>
    <property type="match status" value="1"/>
</dbReference>
<evidence type="ECO:0000256" key="2">
    <source>
        <dbReference type="ARBA" id="ARBA00022679"/>
    </source>
</evidence>
<feature type="domain" description="Carbohydrate kinase FGGY N-terminal" evidence="4">
    <location>
        <begin position="4"/>
        <end position="262"/>
    </location>
</feature>
<evidence type="ECO:0000313" key="6">
    <source>
        <dbReference type="EMBL" id="KAF9782131.1"/>
    </source>
</evidence>
<dbReference type="Gene3D" id="3.30.420.40">
    <property type="match status" value="2"/>
</dbReference>
<keyword evidence="2" id="KW-0808">Transferase</keyword>
<dbReference type="GO" id="GO:0005737">
    <property type="term" value="C:cytoplasm"/>
    <property type="evidence" value="ECO:0007669"/>
    <property type="project" value="TreeGrafter"/>
</dbReference>
<dbReference type="OrthoDB" id="203824at2759"/>
<protein>
    <submittedName>
        <fullName evidence="6">Pentulose kinase</fullName>
    </submittedName>
</protein>
<proteinExistence type="inferred from homology"/>
<accession>A0A9P6L4B4</accession>
<dbReference type="PANTHER" id="PTHR43435">
    <property type="entry name" value="RIBULOKINASE"/>
    <property type="match status" value="1"/>
</dbReference>
<dbReference type="GO" id="GO:0019321">
    <property type="term" value="P:pentose metabolic process"/>
    <property type="evidence" value="ECO:0007669"/>
    <property type="project" value="TreeGrafter"/>
</dbReference>